<organism evidence="3 4">
    <name type="scientific">Longispora fulva</name>
    <dbReference type="NCBI Taxonomy" id="619741"/>
    <lineage>
        <taxon>Bacteria</taxon>
        <taxon>Bacillati</taxon>
        <taxon>Actinomycetota</taxon>
        <taxon>Actinomycetes</taxon>
        <taxon>Micromonosporales</taxon>
        <taxon>Micromonosporaceae</taxon>
        <taxon>Longispora</taxon>
    </lineage>
</organism>
<keyword evidence="2" id="KW-0732">Signal</keyword>
<feature type="region of interest" description="Disordered" evidence="1">
    <location>
        <begin position="441"/>
        <end position="470"/>
    </location>
</feature>
<evidence type="ECO:0008006" key="5">
    <source>
        <dbReference type="Google" id="ProtNLM"/>
    </source>
</evidence>
<proteinExistence type="predicted"/>
<dbReference type="Gene3D" id="1.10.1330.10">
    <property type="entry name" value="Dockerin domain"/>
    <property type="match status" value="1"/>
</dbReference>
<evidence type="ECO:0000313" key="4">
    <source>
        <dbReference type="Proteomes" id="UP000622552"/>
    </source>
</evidence>
<sequence>MKKRYLAVLVPLALAVPLGPTAASAAPVAAVDRTGTPAFAVNPGELRTAEAQDRLVFSLPGTDYTANAHGDVLVGFSVEAAPGSGLNPGIIRVRKTTETADILGAHTINSPGEASDYGLATLCTGTTYEIQIKGNFATTGGYELVKVLVGDANADFVVDAADLAVIGGLQGKHTGDPGYSAWADTDRDGVIDADDTARANRNLGAATSLRLASDNPLDQVLPDGALQLAGLSATGFNATSAEVAYTLTGAAFDADQGGGSFTINGNPVPTTVTAGKISAGTNRLVSGKNVISFKGYDTTGRPLYRTDTIWAGNTSVPVRVVDDVNHVLITDLVTVRVSLSDNLAVYAEATTTTGTLTIPSVPARTILVKATASGNRLGVLGDFSSRPFFMVELHGFKDPSPVKNNDFSQGTAGWNTGGAPVQVKDHVEGIPHVAGVAPAPPVGEHAEAPLMTPASQGGTGQPPAGLNAPVTDKDLTLGTAGQGEQSISRAFQTDPDVVAVKIRFRFVTSEVPGGYFGSQYNDYYRVSIRSQQGGDSTVETNSMNGLGLGAFDYGSGATAWRELKLKVDKKGDTIQVDLGVANVADGLLDSQVVVDFVEEIKDQVEPKLAWNNTQGGLDLRYEVKDHDLEQAGTIDVYWASGAGYESRIGTALFSHPVPAGDAQGAHGPVRIAGSLLQNPPAGATHLIAASSPNQVGAIADVTVGFGAQANQASVAPGMITAIKNALRSAGQSTATITSTARTPADQARAMFNNLVNPARTVAQNTANQLALYQAPGRAVVNRFTAATAGMTLAQINANAATVRGAMQAEIVAQGPSNVSRHCADPAVLNVVDVGAGVFNASNGPLFVASVTAQVTRVLDERATNSCYHLELQL</sequence>
<gene>
    <name evidence="3" type="ORF">IW245_007043</name>
</gene>
<dbReference type="GO" id="GO:0000272">
    <property type="term" value="P:polysaccharide catabolic process"/>
    <property type="evidence" value="ECO:0007669"/>
    <property type="project" value="InterPro"/>
</dbReference>
<dbReference type="AlphaFoldDB" id="A0A8J7GXF0"/>
<comment type="caution">
    <text evidence="3">The sequence shown here is derived from an EMBL/GenBank/DDBJ whole genome shotgun (WGS) entry which is preliminary data.</text>
</comment>
<dbReference type="InterPro" id="IPR036439">
    <property type="entry name" value="Dockerin_dom_sf"/>
</dbReference>
<dbReference type="Proteomes" id="UP000622552">
    <property type="component" value="Unassembled WGS sequence"/>
</dbReference>
<feature type="chain" id="PRO_5035250043" description="Dockerin domain-containing protein" evidence="2">
    <location>
        <begin position="26"/>
        <end position="873"/>
    </location>
</feature>
<reference evidence="3" key="1">
    <citation type="submission" date="2020-11" db="EMBL/GenBank/DDBJ databases">
        <title>Sequencing the genomes of 1000 actinobacteria strains.</title>
        <authorList>
            <person name="Klenk H.-P."/>
        </authorList>
    </citation>
    <scope>NUCLEOTIDE SEQUENCE</scope>
    <source>
        <strain evidence="3">DSM 45356</strain>
    </source>
</reference>
<dbReference type="RefSeq" id="WP_197007350.1">
    <property type="nucleotide sequence ID" value="NZ_BONS01000019.1"/>
</dbReference>
<feature type="signal peptide" evidence="2">
    <location>
        <begin position="1"/>
        <end position="25"/>
    </location>
</feature>
<evidence type="ECO:0000313" key="3">
    <source>
        <dbReference type="EMBL" id="MBG6140849.1"/>
    </source>
</evidence>
<name>A0A8J7GXF0_9ACTN</name>
<protein>
    <recommendedName>
        <fullName evidence="5">Dockerin domain-containing protein</fullName>
    </recommendedName>
</protein>
<evidence type="ECO:0000256" key="2">
    <source>
        <dbReference type="SAM" id="SignalP"/>
    </source>
</evidence>
<accession>A0A8J7GXF0</accession>
<evidence type="ECO:0000256" key="1">
    <source>
        <dbReference type="SAM" id="MobiDB-lite"/>
    </source>
</evidence>
<dbReference type="EMBL" id="JADOUF010000001">
    <property type="protein sequence ID" value="MBG6140849.1"/>
    <property type="molecule type" value="Genomic_DNA"/>
</dbReference>
<keyword evidence="4" id="KW-1185">Reference proteome</keyword>
<dbReference type="SUPFAM" id="SSF63446">
    <property type="entry name" value="Type I dockerin domain"/>
    <property type="match status" value="1"/>
</dbReference>